<dbReference type="EMBL" id="WMIF01000015">
    <property type="protein sequence ID" value="MTH35236.1"/>
    <property type="molecule type" value="Genomic_DNA"/>
</dbReference>
<comment type="caution">
    <text evidence="1">The sequence shown here is derived from an EMBL/GenBank/DDBJ whole genome shotgun (WGS) entry which is preliminary data.</text>
</comment>
<protein>
    <recommendedName>
        <fullName evidence="3">Sulfotransferase family protein</fullName>
    </recommendedName>
</protein>
<name>A0A844H2Z3_9RHOB</name>
<reference evidence="1 2" key="1">
    <citation type="submission" date="2019-11" db="EMBL/GenBank/DDBJ databases">
        <authorList>
            <person name="Dong K."/>
        </authorList>
    </citation>
    <scope>NUCLEOTIDE SEQUENCE [LARGE SCALE GENOMIC DNA]</scope>
    <source>
        <strain evidence="1 2">JCM 17370</strain>
    </source>
</reference>
<organism evidence="1 2">
    <name type="scientific">Paracoccus limosus</name>
    <dbReference type="NCBI Taxonomy" id="913252"/>
    <lineage>
        <taxon>Bacteria</taxon>
        <taxon>Pseudomonadati</taxon>
        <taxon>Pseudomonadota</taxon>
        <taxon>Alphaproteobacteria</taxon>
        <taxon>Rhodobacterales</taxon>
        <taxon>Paracoccaceae</taxon>
        <taxon>Paracoccus</taxon>
    </lineage>
</organism>
<evidence type="ECO:0008006" key="3">
    <source>
        <dbReference type="Google" id="ProtNLM"/>
    </source>
</evidence>
<evidence type="ECO:0000313" key="2">
    <source>
        <dbReference type="Proteomes" id="UP000442533"/>
    </source>
</evidence>
<gene>
    <name evidence="1" type="ORF">GL279_11555</name>
</gene>
<dbReference type="Pfam" id="PF03567">
    <property type="entry name" value="Sulfotransfer_2"/>
    <property type="match status" value="1"/>
</dbReference>
<dbReference type="InterPro" id="IPR005331">
    <property type="entry name" value="Sulfotransferase"/>
</dbReference>
<dbReference type="GO" id="GO:0016020">
    <property type="term" value="C:membrane"/>
    <property type="evidence" value="ECO:0007669"/>
    <property type="project" value="InterPro"/>
</dbReference>
<evidence type="ECO:0000313" key="1">
    <source>
        <dbReference type="EMBL" id="MTH35236.1"/>
    </source>
</evidence>
<dbReference type="AlphaFoldDB" id="A0A844H2Z3"/>
<proteinExistence type="predicted"/>
<dbReference type="GO" id="GO:0008146">
    <property type="term" value="F:sulfotransferase activity"/>
    <property type="evidence" value="ECO:0007669"/>
    <property type="project" value="InterPro"/>
</dbReference>
<sequence length="218" mass="25134">MPVILPQQRIAYFPVPKSACTSIKSLFFQIENGVPFRPLVRHGQMFHIHNFYGTVPFGRVDQGPLEGFWRFAIYRDPIARFLSCYSNRVLHHRELSEKALSAQARKAGAIPDPDLETFVERIEIYREFSASIRHHCAPQISFLGRDPGYFHRIFPMDGLERMLAELNQRTGRTLQLPHEQRGGPKLSPADLSANARAQLELIYRPDFRWREKAGAEFG</sequence>
<dbReference type="OrthoDB" id="554104at2"/>
<dbReference type="RefSeq" id="WP_155064784.1">
    <property type="nucleotide sequence ID" value="NZ_WMIF01000015.1"/>
</dbReference>
<accession>A0A844H2Z3</accession>
<keyword evidence="2" id="KW-1185">Reference proteome</keyword>
<dbReference type="Proteomes" id="UP000442533">
    <property type="component" value="Unassembled WGS sequence"/>
</dbReference>